<reference evidence="1 2" key="1">
    <citation type="submission" date="2024-11" db="EMBL/GenBank/DDBJ databases">
        <title>Chromosome-level genome assembly of Eucalyptus globulus Labill. provides insights into its genome evolution.</title>
        <authorList>
            <person name="Li X."/>
        </authorList>
    </citation>
    <scope>NUCLEOTIDE SEQUENCE [LARGE SCALE GENOMIC DNA]</scope>
    <source>
        <strain evidence="1">CL2024</strain>
        <tissue evidence="1">Fresh tender leaves</tissue>
    </source>
</reference>
<comment type="caution">
    <text evidence="1">The sequence shown here is derived from an EMBL/GenBank/DDBJ whole genome shotgun (WGS) entry which is preliminary data.</text>
</comment>
<accession>A0ABD3J6T0</accession>
<name>A0ABD3J6T0_EUCGL</name>
<dbReference type="EMBL" id="JBJKBG010000009">
    <property type="protein sequence ID" value="KAL3721432.1"/>
    <property type="molecule type" value="Genomic_DNA"/>
</dbReference>
<keyword evidence="2" id="KW-1185">Reference proteome</keyword>
<evidence type="ECO:0000313" key="1">
    <source>
        <dbReference type="EMBL" id="KAL3721432.1"/>
    </source>
</evidence>
<evidence type="ECO:0000313" key="2">
    <source>
        <dbReference type="Proteomes" id="UP001634007"/>
    </source>
</evidence>
<organism evidence="1 2">
    <name type="scientific">Eucalyptus globulus</name>
    <name type="common">Tasmanian blue gum</name>
    <dbReference type="NCBI Taxonomy" id="34317"/>
    <lineage>
        <taxon>Eukaryota</taxon>
        <taxon>Viridiplantae</taxon>
        <taxon>Streptophyta</taxon>
        <taxon>Embryophyta</taxon>
        <taxon>Tracheophyta</taxon>
        <taxon>Spermatophyta</taxon>
        <taxon>Magnoliopsida</taxon>
        <taxon>eudicotyledons</taxon>
        <taxon>Gunneridae</taxon>
        <taxon>Pentapetalae</taxon>
        <taxon>rosids</taxon>
        <taxon>malvids</taxon>
        <taxon>Myrtales</taxon>
        <taxon>Myrtaceae</taxon>
        <taxon>Myrtoideae</taxon>
        <taxon>Eucalypteae</taxon>
        <taxon>Eucalyptus</taxon>
    </lineage>
</organism>
<proteinExistence type="predicted"/>
<protein>
    <submittedName>
        <fullName evidence="1">Uncharacterized protein</fullName>
    </submittedName>
</protein>
<gene>
    <name evidence="1" type="ORF">ACJRO7_033861</name>
</gene>
<dbReference type="Proteomes" id="UP001634007">
    <property type="component" value="Unassembled WGS sequence"/>
</dbReference>
<dbReference type="AlphaFoldDB" id="A0ABD3J6T0"/>
<sequence length="103" mass="11911">MAPPPPYPHYPYWYPPYPYAAPSYPYPPPKALVCSKAARPPPLPPNWHWRGWVPYVCRHDKPPQSTQLEDILIDVRRVRIEAEPSAISASTYRCDRREGSARV</sequence>